<dbReference type="SUPFAM" id="SSF52540">
    <property type="entry name" value="P-loop containing nucleoside triphosphate hydrolases"/>
    <property type="match status" value="1"/>
</dbReference>
<dbReference type="InterPro" id="IPR027417">
    <property type="entry name" value="P-loop_NTPase"/>
</dbReference>
<evidence type="ECO:0000259" key="6">
    <source>
        <dbReference type="PROSITE" id="PS50052"/>
    </source>
</evidence>
<evidence type="ECO:0000313" key="8">
    <source>
        <dbReference type="Proteomes" id="UP001596310"/>
    </source>
</evidence>
<accession>A0ABW1UP38</accession>
<proteinExistence type="inferred from homology"/>
<feature type="domain" description="Guanylate kinase-like" evidence="6">
    <location>
        <begin position="4"/>
        <end position="182"/>
    </location>
</feature>
<comment type="catalytic activity">
    <reaction evidence="5">
        <text>GMP + ATP = GDP + ADP</text>
        <dbReference type="Rhea" id="RHEA:20780"/>
        <dbReference type="ChEBI" id="CHEBI:30616"/>
        <dbReference type="ChEBI" id="CHEBI:58115"/>
        <dbReference type="ChEBI" id="CHEBI:58189"/>
        <dbReference type="ChEBI" id="CHEBI:456216"/>
        <dbReference type="EC" id="2.7.4.8"/>
    </reaction>
</comment>
<evidence type="ECO:0000256" key="1">
    <source>
        <dbReference type="ARBA" id="ARBA00003531"/>
    </source>
</evidence>
<comment type="function">
    <text evidence="1">Essential for recycling GMP and indirectly, cGMP.</text>
</comment>
<dbReference type="Proteomes" id="UP001596310">
    <property type="component" value="Unassembled WGS sequence"/>
</dbReference>
<dbReference type="PROSITE" id="PS50052">
    <property type="entry name" value="GUANYLATE_KINASE_2"/>
    <property type="match status" value="1"/>
</dbReference>
<keyword evidence="8" id="KW-1185">Reference proteome</keyword>
<evidence type="ECO:0000256" key="4">
    <source>
        <dbReference type="ARBA" id="ARBA00022777"/>
    </source>
</evidence>
<dbReference type="PANTHER" id="PTHR23117:SF13">
    <property type="entry name" value="GUANYLATE KINASE"/>
    <property type="match status" value="1"/>
</dbReference>
<dbReference type="CDD" id="cd00071">
    <property type="entry name" value="GMPK"/>
    <property type="match status" value="1"/>
</dbReference>
<dbReference type="Gene3D" id="3.40.50.300">
    <property type="entry name" value="P-loop containing nucleotide triphosphate hydrolases"/>
    <property type="match status" value="1"/>
</dbReference>
<evidence type="ECO:0000313" key="7">
    <source>
        <dbReference type="EMBL" id="MFC6314534.1"/>
    </source>
</evidence>
<dbReference type="EMBL" id="JBHSSM010000008">
    <property type="protein sequence ID" value="MFC6314534.1"/>
    <property type="molecule type" value="Genomic_DNA"/>
</dbReference>
<sequence length="187" mass="21090">MNTNKLLIITGASGTGKTTVSDYLRDTYGIARVITHTTRPPRANELNGRDYYFETEASFVQNHYIESVSYAGYHYGSSREALQRAWQRRRLVSLILDTKGAESYAQVMPQQLIVLYLAISDPEILKERLERRGDAPATIKQRLASAESQRDLQVPAALQPLAHVIVNDHWTSTKAAVDQLLKNELCQ</sequence>
<reference evidence="8" key="1">
    <citation type="journal article" date="2019" name="Int. J. Syst. Evol. Microbiol.">
        <title>The Global Catalogue of Microorganisms (GCM) 10K type strain sequencing project: providing services to taxonomists for standard genome sequencing and annotation.</title>
        <authorList>
            <consortium name="The Broad Institute Genomics Platform"/>
            <consortium name="The Broad Institute Genome Sequencing Center for Infectious Disease"/>
            <person name="Wu L."/>
            <person name="Ma J."/>
        </authorList>
    </citation>
    <scope>NUCLEOTIDE SEQUENCE [LARGE SCALE GENOMIC DNA]</scope>
    <source>
        <strain evidence="8">CCM 8897</strain>
    </source>
</reference>
<evidence type="ECO:0000256" key="3">
    <source>
        <dbReference type="ARBA" id="ARBA00022679"/>
    </source>
</evidence>
<organism evidence="7 8">
    <name type="scientific">Lapidilactobacillus achengensis</name>
    <dbReference type="NCBI Taxonomy" id="2486000"/>
    <lineage>
        <taxon>Bacteria</taxon>
        <taxon>Bacillati</taxon>
        <taxon>Bacillota</taxon>
        <taxon>Bacilli</taxon>
        <taxon>Lactobacillales</taxon>
        <taxon>Lactobacillaceae</taxon>
        <taxon>Lapidilactobacillus</taxon>
    </lineage>
</organism>
<comment type="caution">
    <text evidence="7">The sequence shown here is derived from an EMBL/GenBank/DDBJ whole genome shotgun (WGS) entry which is preliminary data.</text>
</comment>
<evidence type="ECO:0000256" key="2">
    <source>
        <dbReference type="ARBA" id="ARBA00005790"/>
    </source>
</evidence>
<dbReference type="RefSeq" id="WP_125600542.1">
    <property type="nucleotide sequence ID" value="NZ_JBHSSM010000008.1"/>
</dbReference>
<evidence type="ECO:0000256" key="5">
    <source>
        <dbReference type="ARBA" id="ARBA00048594"/>
    </source>
</evidence>
<comment type="similarity">
    <text evidence="2">Belongs to the guanylate kinase family.</text>
</comment>
<name>A0ABW1UP38_9LACO</name>
<dbReference type="Pfam" id="PF00625">
    <property type="entry name" value="Guanylate_kin"/>
    <property type="match status" value="1"/>
</dbReference>
<keyword evidence="4 7" id="KW-0418">Kinase</keyword>
<dbReference type="InterPro" id="IPR008144">
    <property type="entry name" value="Guanylate_kin-like_dom"/>
</dbReference>
<dbReference type="PANTHER" id="PTHR23117">
    <property type="entry name" value="GUANYLATE KINASE-RELATED"/>
    <property type="match status" value="1"/>
</dbReference>
<dbReference type="InterPro" id="IPR008145">
    <property type="entry name" value="GK/Ca_channel_bsu"/>
</dbReference>
<keyword evidence="3" id="KW-0808">Transferase</keyword>
<dbReference type="SMART" id="SM00072">
    <property type="entry name" value="GuKc"/>
    <property type="match status" value="1"/>
</dbReference>
<protein>
    <submittedName>
        <fullName evidence="7">Guanylate kinase</fullName>
    </submittedName>
</protein>
<gene>
    <name evidence="7" type="ORF">ACFQHW_03005</name>
</gene>
<dbReference type="GO" id="GO:0016301">
    <property type="term" value="F:kinase activity"/>
    <property type="evidence" value="ECO:0007669"/>
    <property type="project" value="UniProtKB-KW"/>
</dbReference>